<dbReference type="EMBL" id="LQRT01000002">
    <property type="protein sequence ID" value="KZS42604.1"/>
    <property type="molecule type" value="Genomic_DNA"/>
</dbReference>
<dbReference type="OrthoDB" id="947434at2"/>
<evidence type="ECO:0000256" key="1">
    <source>
        <dbReference type="SAM" id="SignalP"/>
    </source>
</evidence>
<comment type="caution">
    <text evidence="3">The sequence shown here is derived from an EMBL/GenBank/DDBJ whole genome shotgun (WGS) entry which is preliminary data.</text>
</comment>
<feature type="signal peptide" evidence="1">
    <location>
        <begin position="1"/>
        <end position="20"/>
    </location>
</feature>
<keyword evidence="1" id="KW-0732">Signal</keyword>
<name>A0A162CV21_9FLAO</name>
<sequence>MKRVFLLTLAIISFTFNSQAQDIKFGFKGGINLATINGNDVGDQIDGRTGFHLGTVLQLSILETFAIQPELLYSAQGTDDIDLDYINIPVLAKLKFAKFFSVETGPQFGFIVNDGFKNATEGLQDVSFLEAETFDFGFAFGGSVEYNDFFMQARYNLGLTEIINGRDGKNSNFQISVGFYIF</sequence>
<feature type="chain" id="PRO_5007833658" description="Outer membrane protein beta-barrel domain-containing protein" evidence="1">
    <location>
        <begin position="21"/>
        <end position="182"/>
    </location>
</feature>
<dbReference type="InterPro" id="IPR025665">
    <property type="entry name" value="Beta-barrel_OMP_2"/>
</dbReference>
<dbReference type="Proteomes" id="UP000076715">
    <property type="component" value="Unassembled WGS sequence"/>
</dbReference>
<gene>
    <name evidence="3" type="ORF">AWE51_03930</name>
</gene>
<evidence type="ECO:0000313" key="4">
    <source>
        <dbReference type="Proteomes" id="UP000076715"/>
    </source>
</evidence>
<reference evidence="3 4" key="1">
    <citation type="submission" date="2016-01" db="EMBL/GenBank/DDBJ databases">
        <title>The draft genome sequence of Aquimarina sp. RZW4-3-2.</title>
        <authorList>
            <person name="Wang Y."/>
        </authorList>
    </citation>
    <scope>NUCLEOTIDE SEQUENCE [LARGE SCALE GENOMIC DNA]</scope>
    <source>
        <strain evidence="3 4">RZW4-3-2</strain>
    </source>
</reference>
<dbReference type="RefSeq" id="WP_066310636.1">
    <property type="nucleotide sequence ID" value="NZ_LQRT01000002.1"/>
</dbReference>
<accession>A0A162CV21</accession>
<dbReference type="STRING" id="1642818.AWE51_03930"/>
<evidence type="ECO:0000313" key="3">
    <source>
        <dbReference type="EMBL" id="KZS42604.1"/>
    </source>
</evidence>
<organism evidence="3 4">
    <name type="scientific">Aquimarina aggregata</name>
    <dbReference type="NCBI Taxonomy" id="1642818"/>
    <lineage>
        <taxon>Bacteria</taxon>
        <taxon>Pseudomonadati</taxon>
        <taxon>Bacteroidota</taxon>
        <taxon>Flavobacteriia</taxon>
        <taxon>Flavobacteriales</taxon>
        <taxon>Flavobacteriaceae</taxon>
        <taxon>Aquimarina</taxon>
    </lineage>
</organism>
<evidence type="ECO:0000259" key="2">
    <source>
        <dbReference type="Pfam" id="PF13568"/>
    </source>
</evidence>
<dbReference type="Pfam" id="PF13568">
    <property type="entry name" value="OMP_b-brl_2"/>
    <property type="match status" value="1"/>
</dbReference>
<keyword evidence="4" id="KW-1185">Reference proteome</keyword>
<proteinExistence type="predicted"/>
<feature type="domain" description="Outer membrane protein beta-barrel" evidence="2">
    <location>
        <begin position="19"/>
        <end position="164"/>
    </location>
</feature>
<protein>
    <recommendedName>
        <fullName evidence="2">Outer membrane protein beta-barrel domain-containing protein</fullName>
    </recommendedName>
</protein>
<dbReference type="AlphaFoldDB" id="A0A162CV21"/>